<dbReference type="Proteomes" id="UP000091918">
    <property type="component" value="Unassembled WGS sequence"/>
</dbReference>
<keyword evidence="3" id="KW-1185">Reference proteome</keyword>
<gene>
    <name evidence="2" type="ORF">ACJ72_08586</name>
</gene>
<feature type="region of interest" description="Disordered" evidence="1">
    <location>
        <begin position="20"/>
        <end position="52"/>
    </location>
</feature>
<name>A0A1B7NJV2_9EURO</name>
<dbReference type="EMBL" id="LGUA01003304">
    <property type="protein sequence ID" value="OAX77119.1"/>
    <property type="molecule type" value="Genomic_DNA"/>
</dbReference>
<evidence type="ECO:0000256" key="1">
    <source>
        <dbReference type="SAM" id="MobiDB-lite"/>
    </source>
</evidence>
<organism evidence="2 3">
    <name type="scientific">Emergomyces africanus</name>
    <dbReference type="NCBI Taxonomy" id="1955775"/>
    <lineage>
        <taxon>Eukaryota</taxon>
        <taxon>Fungi</taxon>
        <taxon>Dikarya</taxon>
        <taxon>Ascomycota</taxon>
        <taxon>Pezizomycotina</taxon>
        <taxon>Eurotiomycetes</taxon>
        <taxon>Eurotiomycetidae</taxon>
        <taxon>Onygenales</taxon>
        <taxon>Ajellomycetaceae</taxon>
        <taxon>Emergomyces</taxon>
    </lineage>
</organism>
<reference evidence="2 3" key="1">
    <citation type="submission" date="2015-07" db="EMBL/GenBank/DDBJ databases">
        <title>Emmonsia species relationships and genome sequence.</title>
        <authorList>
            <person name="Cuomo C.A."/>
            <person name="Schwartz I.S."/>
            <person name="Kenyon C."/>
            <person name="de Hoog G.S."/>
            <person name="Govender N.P."/>
            <person name="Botha A."/>
            <person name="Moreno L."/>
            <person name="de Vries M."/>
            <person name="Munoz J.F."/>
            <person name="Stielow J.B."/>
        </authorList>
    </citation>
    <scope>NUCLEOTIDE SEQUENCE [LARGE SCALE GENOMIC DNA]</scope>
    <source>
        <strain evidence="2 3">CBS 136260</strain>
    </source>
</reference>
<evidence type="ECO:0000313" key="2">
    <source>
        <dbReference type="EMBL" id="OAX77119.1"/>
    </source>
</evidence>
<proteinExistence type="predicted"/>
<protein>
    <submittedName>
        <fullName evidence="2">Uncharacterized protein</fullName>
    </submittedName>
</protein>
<sequence length="52" mass="5902">RNTEPTDILLGRLVAQSPFNHRAGLSSSPIYRRRTQDRMPPPGGEQGWHEDC</sequence>
<feature type="non-terminal residue" evidence="2">
    <location>
        <position position="1"/>
    </location>
</feature>
<accession>A0A1B7NJV2</accession>
<comment type="caution">
    <text evidence="2">The sequence shown here is derived from an EMBL/GenBank/DDBJ whole genome shotgun (WGS) entry which is preliminary data.</text>
</comment>
<evidence type="ECO:0000313" key="3">
    <source>
        <dbReference type="Proteomes" id="UP000091918"/>
    </source>
</evidence>
<dbReference type="AlphaFoldDB" id="A0A1B7NJV2"/>